<dbReference type="EMBL" id="QLYR01000001">
    <property type="protein sequence ID" value="RAQ30500.1"/>
    <property type="molecule type" value="Genomic_DNA"/>
</dbReference>
<protein>
    <recommendedName>
        <fullName evidence="2">RNA polymerase sigma factor SigS</fullName>
    </recommendedName>
</protein>
<keyword evidence="5" id="KW-0238">DNA-binding</keyword>
<evidence type="ECO:0000313" key="11">
    <source>
        <dbReference type="Proteomes" id="UP000249377"/>
    </source>
</evidence>
<proteinExistence type="inferred from homology"/>
<dbReference type="InterPro" id="IPR016032">
    <property type="entry name" value="Sig_transdc_resp-reg_C-effctor"/>
</dbReference>
<dbReference type="PANTHER" id="PTHR30385">
    <property type="entry name" value="SIGMA FACTOR F FLAGELLAR"/>
    <property type="match status" value="1"/>
</dbReference>
<dbReference type="AlphaFoldDB" id="A0A328UJZ4"/>
<evidence type="ECO:0000256" key="6">
    <source>
        <dbReference type="ARBA" id="ARBA00023163"/>
    </source>
</evidence>
<evidence type="ECO:0000256" key="1">
    <source>
        <dbReference type="ARBA" id="ARBA00007788"/>
    </source>
</evidence>
<feature type="domain" description="RNA polymerase sigma-70 region 2" evidence="8">
    <location>
        <begin position="43"/>
        <end position="110"/>
    </location>
</feature>
<organism evidence="10 11">
    <name type="scientific">Hydrogeniiclostridium mannosilyticum</name>
    <dbReference type="NCBI Taxonomy" id="2764322"/>
    <lineage>
        <taxon>Bacteria</taxon>
        <taxon>Bacillati</taxon>
        <taxon>Bacillota</taxon>
        <taxon>Clostridia</taxon>
        <taxon>Eubacteriales</taxon>
        <taxon>Acutalibacteraceae</taxon>
        <taxon>Hydrogeniiclostridium</taxon>
    </lineage>
</organism>
<keyword evidence="4" id="KW-0731">Sigma factor</keyword>
<dbReference type="InterPro" id="IPR013325">
    <property type="entry name" value="RNA_pol_sigma_r2"/>
</dbReference>
<dbReference type="InterPro" id="IPR013249">
    <property type="entry name" value="RNA_pol_sigma70_r4_t2"/>
</dbReference>
<evidence type="ECO:0000256" key="7">
    <source>
        <dbReference type="ARBA" id="ARBA00024701"/>
    </source>
</evidence>
<keyword evidence="3" id="KW-0805">Transcription regulation</keyword>
<evidence type="ECO:0000256" key="3">
    <source>
        <dbReference type="ARBA" id="ARBA00023015"/>
    </source>
</evidence>
<comment type="caution">
    <text evidence="10">The sequence shown here is derived from an EMBL/GenBank/DDBJ whole genome shotgun (WGS) entry which is preliminary data.</text>
</comment>
<dbReference type="NCBIfam" id="TIGR02937">
    <property type="entry name" value="sigma70-ECF"/>
    <property type="match status" value="1"/>
</dbReference>
<dbReference type="PANTHER" id="PTHR30385:SF1">
    <property type="entry name" value="RNA POLYMERASE SIGMA-H FACTOR"/>
    <property type="match status" value="1"/>
</dbReference>
<comment type="similarity">
    <text evidence="1">Belongs to the sigma-70 factor family.</text>
</comment>
<name>A0A328UJZ4_9FIRM</name>
<gene>
    <name evidence="10" type="ORF">DPQ25_03090</name>
</gene>
<evidence type="ECO:0000259" key="9">
    <source>
        <dbReference type="Pfam" id="PF08281"/>
    </source>
</evidence>
<evidence type="ECO:0000259" key="8">
    <source>
        <dbReference type="Pfam" id="PF04542"/>
    </source>
</evidence>
<evidence type="ECO:0000256" key="5">
    <source>
        <dbReference type="ARBA" id="ARBA00023125"/>
    </source>
</evidence>
<dbReference type="Pfam" id="PF08281">
    <property type="entry name" value="Sigma70_r4_2"/>
    <property type="match status" value="1"/>
</dbReference>
<dbReference type="Proteomes" id="UP000249377">
    <property type="component" value="Unassembled WGS sequence"/>
</dbReference>
<dbReference type="InterPro" id="IPR036388">
    <property type="entry name" value="WH-like_DNA-bd_sf"/>
</dbReference>
<dbReference type="GO" id="GO:0003677">
    <property type="term" value="F:DNA binding"/>
    <property type="evidence" value="ECO:0007669"/>
    <property type="project" value="UniProtKB-KW"/>
</dbReference>
<dbReference type="InterPro" id="IPR016371">
    <property type="entry name" value="RNA_pol_sigma-H_factor"/>
</dbReference>
<feature type="domain" description="RNA polymerase sigma factor 70 region 4 type 2" evidence="9">
    <location>
        <begin position="159"/>
        <end position="202"/>
    </location>
</feature>
<sequence length="207" mass="23459">MLFPLGCFSLQNVCQEDDWGNHTDSQLSALVRDGVAEAFVELADRFMPLIKVKARSFHSMSLEIDDLCQEGLLGLLDAAEHYQSGSETAFKAYAGVCIQNRMMMAYRKTKSQKRLGLGRFVSLSNMEEETDLPDCSQNPEDLVLDGENVSRIKRQISRSLSPFEQKVLFYHLDGCPYAEISEKLSVTEKAVDNALQRVRRKLKQSFH</sequence>
<dbReference type="Gene3D" id="1.10.1740.10">
    <property type="match status" value="1"/>
</dbReference>
<dbReference type="InterPro" id="IPR007627">
    <property type="entry name" value="RNA_pol_sigma70_r2"/>
</dbReference>
<dbReference type="GO" id="GO:0006352">
    <property type="term" value="P:DNA-templated transcription initiation"/>
    <property type="evidence" value="ECO:0007669"/>
    <property type="project" value="InterPro"/>
</dbReference>
<evidence type="ECO:0000256" key="4">
    <source>
        <dbReference type="ARBA" id="ARBA00023082"/>
    </source>
</evidence>
<evidence type="ECO:0000313" key="10">
    <source>
        <dbReference type="EMBL" id="RAQ30500.1"/>
    </source>
</evidence>
<accession>A0A328UJZ4</accession>
<dbReference type="Gene3D" id="1.10.10.10">
    <property type="entry name" value="Winged helix-like DNA-binding domain superfamily/Winged helix DNA-binding domain"/>
    <property type="match status" value="1"/>
</dbReference>
<keyword evidence="11" id="KW-1185">Reference proteome</keyword>
<dbReference type="Pfam" id="PF04542">
    <property type="entry name" value="Sigma70_r2"/>
    <property type="match status" value="1"/>
</dbReference>
<dbReference type="SUPFAM" id="SSF88946">
    <property type="entry name" value="Sigma2 domain of RNA polymerase sigma factors"/>
    <property type="match status" value="1"/>
</dbReference>
<dbReference type="PIRSF" id="PIRSF002939">
    <property type="entry name" value="RNA_polymerase_sigma-H_factor"/>
    <property type="match status" value="1"/>
</dbReference>
<evidence type="ECO:0000256" key="2">
    <source>
        <dbReference type="ARBA" id="ARBA00021245"/>
    </source>
</evidence>
<reference evidence="10 11" key="1">
    <citation type="submission" date="2018-06" db="EMBL/GenBank/DDBJ databases">
        <title>Noncontiguous genome sequence of Ruminococcaceae bacterium ASD2818.</title>
        <authorList>
            <person name="Chaplin A.V."/>
            <person name="Sokolova S.R."/>
            <person name="Kochetkova T.O."/>
            <person name="Goltsov A.Y."/>
            <person name="Trofimov D.Y."/>
            <person name="Efimov B.A."/>
        </authorList>
    </citation>
    <scope>NUCLEOTIDE SEQUENCE [LARGE SCALE GENOMIC DNA]</scope>
    <source>
        <strain evidence="10 11">ASD2818</strain>
    </source>
</reference>
<dbReference type="SUPFAM" id="SSF46894">
    <property type="entry name" value="C-terminal effector domain of the bipartite response regulators"/>
    <property type="match status" value="1"/>
</dbReference>
<keyword evidence="6" id="KW-0804">Transcription</keyword>
<dbReference type="GO" id="GO:0016987">
    <property type="term" value="F:sigma factor activity"/>
    <property type="evidence" value="ECO:0007669"/>
    <property type="project" value="UniProtKB-KW"/>
</dbReference>
<dbReference type="InterPro" id="IPR014284">
    <property type="entry name" value="RNA_pol_sigma-70_dom"/>
</dbReference>
<comment type="function">
    <text evidence="7">Sigma factors are initiation factors that promote the attachment of RNA polymerase to specific initiation sites and are then released. Sigma-S contributes to the protection against external stress, thus playing a role in cellular fitness and survival.</text>
</comment>